<dbReference type="RefSeq" id="WP_088151310.1">
    <property type="nucleotide sequence ID" value="NZ_NHON01000018.1"/>
</dbReference>
<dbReference type="InterPro" id="IPR037185">
    <property type="entry name" value="EmrE-like"/>
</dbReference>
<feature type="transmembrane region" description="Helical" evidence="6">
    <location>
        <begin position="277"/>
        <end position="295"/>
    </location>
</feature>
<evidence type="ECO:0000256" key="1">
    <source>
        <dbReference type="ARBA" id="ARBA00004141"/>
    </source>
</evidence>
<dbReference type="GO" id="GO:0016020">
    <property type="term" value="C:membrane"/>
    <property type="evidence" value="ECO:0007669"/>
    <property type="project" value="UniProtKB-SubCell"/>
</dbReference>
<feature type="transmembrane region" description="Helical" evidence="6">
    <location>
        <begin position="251"/>
        <end position="271"/>
    </location>
</feature>
<name>A0A211ZNL7_9PROT</name>
<evidence type="ECO:0000256" key="5">
    <source>
        <dbReference type="ARBA" id="ARBA00023136"/>
    </source>
</evidence>
<evidence type="ECO:0000256" key="6">
    <source>
        <dbReference type="SAM" id="Phobius"/>
    </source>
</evidence>
<evidence type="ECO:0000256" key="4">
    <source>
        <dbReference type="ARBA" id="ARBA00022989"/>
    </source>
</evidence>
<feature type="transmembrane region" description="Helical" evidence="6">
    <location>
        <begin position="20"/>
        <end position="41"/>
    </location>
</feature>
<feature type="domain" description="EamA" evidence="7">
    <location>
        <begin position="26"/>
        <end position="154"/>
    </location>
</feature>
<feature type="transmembrane region" description="Helical" evidence="6">
    <location>
        <begin position="137"/>
        <end position="155"/>
    </location>
</feature>
<evidence type="ECO:0000313" key="9">
    <source>
        <dbReference type="Proteomes" id="UP000196655"/>
    </source>
</evidence>
<keyword evidence="4 6" id="KW-1133">Transmembrane helix</keyword>
<feature type="transmembrane region" description="Helical" evidence="6">
    <location>
        <begin position="195"/>
        <end position="214"/>
    </location>
</feature>
<comment type="subcellular location">
    <subcellularLocation>
        <location evidence="1">Membrane</location>
        <topology evidence="1">Multi-pass membrane protein</topology>
    </subcellularLocation>
</comment>
<dbReference type="AlphaFoldDB" id="A0A211ZNL7"/>
<proteinExistence type="inferred from homology"/>
<evidence type="ECO:0000313" key="8">
    <source>
        <dbReference type="EMBL" id="OWJ66865.1"/>
    </source>
</evidence>
<gene>
    <name evidence="8" type="ORF">BWR60_12280</name>
</gene>
<evidence type="ECO:0000259" key="7">
    <source>
        <dbReference type="Pfam" id="PF00892"/>
    </source>
</evidence>
<dbReference type="OrthoDB" id="9812899at2"/>
<keyword evidence="9" id="KW-1185">Reference proteome</keyword>
<feature type="transmembrane region" description="Helical" evidence="6">
    <location>
        <begin position="114"/>
        <end position="132"/>
    </location>
</feature>
<dbReference type="InterPro" id="IPR000620">
    <property type="entry name" value="EamA_dom"/>
</dbReference>
<dbReference type="PANTHER" id="PTHR22911:SF6">
    <property type="entry name" value="SOLUTE CARRIER FAMILY 35 MEMBER G1"/>
    <property type="match status" value="1"/>
</dbReference>
<dbReference type="EMBL" id="NHON01000018">
    <property type="protein sequence ID" value="OWJ66865.1"/>
    <property type="molecule type" value="Genomic_DNA"/>
</dbReference>
<protein>
    <submittedName>
        <fullName evidence="8">EamA family transporter</fullName>
    </submittedName>
</protein>
<dbReference type="PANTHER" id="PTHR22911">
    <property type="entry name" value="ACYL-MALONYL CONDENSING ENZYME-RELATED"/>
    <property type="match status" value="1"/>
</dbReference>
<feature type="transmembrane region" description="Helical" evidence="6">
    <location>
        <begin position="47"/>
        <end position="69"/>
    </location>
</feature>
<comment type="caution">
    <text evidence="8">The sequence shown here is derived from an EMBL/GenBank/DDBJ whole genome shotgun (WGS) entry which is preliminary data.</text>
</comment>
<dbReference type="Proteomes" id="UP000196655">
    <property type="component" value="Unassembled WGS sequence"/>
</dbReference>
<feature type="transmembrane region" description="Helical" evidence="6">
    <location>
        <begin position="220"/>
        <end position="239"/>
    </location>
</feature>
<comment type="similarity">
    <text evidence="2">Belongs to the drug/metabolite transporter (DMT) superfamily. 10 TMS drug/metabolite exporter (DME) (TC 2.A.7.3) family.</text>
</comment>
<evidence type="ECO:0000256" key="3">
    <source>
        <dbReference type="ARBA" id="ARBA00022692"/>
    </source>
</evidence>
<dbReference type="STRING" id="1122125.GCA_000423185_03480"/>
<feature type="domain" description="EamA" evidence="7">
    <location>
        <begin position="164"/>
        <end position="294"/>
    </location>
</feature>
<dbReference type="Pfam" id="PF00892">
    <property type="entry name" value="EamA"/>
    <property type="match status" value="2"/>
</dbReference>
<evidence type="ECO:0000256" key="2">
    <source>
        <dbReference type="ARBA" id="ARBA00009853"/>
    </source>
</evidence>
<reference evidence="9" key="1">
    <citation type="submission" date="2017-05" db="EMBL/GenBank/DDBJ databases">
        <authorList>
            <person name="Macchi M."/>
            <person name="Festa S."/>
            <person name="Coppotelli B.M."/>
            <person name="Morelli I.S."/>
        </authorList>
    </citation>
    <scope>NUCLEOTIDE SEQUENCE [LARGE SCALE GENOMIC DNA]</scope>
    <source>
        <strain evidence="9">I</strain>
    </source>
</reference>
<organism evidence="8 9">
    <name type="scientific">Inquilinus limosus</name>
    <dbReference type="NCBI Taxonomy" id="171674"/>
    <lineage>
        <taxon>Bacteria</taxon>
        <taxon>Pseudomonadati</taxon>
        <taxon>Pseudomonadota</taxon>
        <taxon>Alphaproteobacteria</taxon>
        <taxon>Rhodospirillales</taxon>
        <taxon>Rhodospirillaceae</taxon>
        <taxon>Inquilinus</taxon>
    </lineage>
</organism>
<feature type="transmembrane region" description="Helical" evidence="6">
    <location>
        <begin position="161"/>
        <end position="183"/>
    </location>
</feature>
<keyword evidence="5 6" id="KW-0472">Membrane</keyword>
<sequence>MTISQAEPKGSADEAAPASILPAIGYKLASAALFTCMSALIKQLGDQYPVGQIVFVRSFFAMIPVLWLVHRLGGFRVLRTERLGGHLRRSGSGLVSMFCGFTALSLLPLATATALGYAAPMFITILAIPLLGETVRVYRWSAVVIGFVGVLLVVHPSPATGVSLGALVALAGALATAFAMVSIRKMADTESNVTIVFYFTLSGAVVGAATLPFVGVWPDLIDIPILVAVGVLGGIAQILMTKAYQLAPASVIAPFDYASLIFALGLGFLAWGEFPTPIELLGTAVIVGSSLFIAFRERQRRIVRPVGKSM</sequence>
<accession>A0A211ZNL7</accession>
<dbReference type="SUPFAM" id="SSF103481">
    <property type="entry name" value="Multidrug resistance efflux transporter EmrE"/>
    <property type="match status" value="2"/>
</dbReference>
<keyword evidence="3 6" id="KW-0812">Transmembrane</keyword>